<comment type="caution">
    <text evidence="2">The sequence shown here is derived from an EMBL/GenBank/DDBJ whole genome shotgun (WGS) entry which is preliminary data.</text>
</comment>
<name>A0A4R6FL22_9SPHN</name>
<reference evidence="2 3" key="1">
    <citation type="submission" date="2019-03" db="EMBL/GenBank/DDBJ databases">
        <title>Genomic Encyclopedia of Type Strains, Phase IV (KMG-IV): sequencing the most valuable type-strain genomes for metagenomic binning, comparative biology and taxonomic classification.</title>
        <authorList>
            <person name="Goeker M."/>
        </authorList>
    </citation>
    <scope>NUCLEOTIDE SEQUENCE [LARGE SCALE GENOMIC DNA]</scope>
    <source>
        <strain evidence="2 3">DSM 25059</strain>
    </source>
</reference>
<evidence type="ECO:0008006" key="4">
    <source>
        <dbReference type="Google" id="ProtNLM"/>
    </source>
</evidence>
<dbReference type="Proteomes" id="UP000295493">
    <property type="component" value="Unassembled WGS sequence"/>
</dbReference>
<organism evidence="2 3">
    <name type="scientific">Stakelama pacifica</name>
    <dbReference type="NCBI Taxonomy" id="517720"/>
    <lineage>
        <taxon>Bacteria</taxon>
        <taxon>Pseudomonadati</taxon>
        <taxon>Pseudomonadota</taxon>
        <taxon>Alphaproteobacteria</taxon>
        <taxon>Sphingomonadales</taxon>
        <taxon>Sphingomonadaceae</taxon>
        <taxon>Stakelama</taxon>
    </lineage>
</organism>
<gene>
    <name evidence="2" type="ORF">EV664_10612</name>
</gene>
<evidence type="ECO:0000256" key="1">
    <source>
        <dbReference type="SAM" id="MobiDB-lite"/>
    </source>
</evidence>
<dbReference type="RefSeq" id="WP_133495595.1">
    <property type="nucleotide sequence ID" value="NZ_BMLU01000006.1"/>
</dbReference>
<sequence>MSRDNLYVEPRQDQWQVRSDNQQGDADLEIFDSKEAAVDAAILSAQNSAKRGRRGHVYVEESNGAFHLEREFEPGRI</sequence>
<evidence type="ECO:0000313" key="2">
    <source>
        <dbReference type="EMBL" id="TDN82206.1"/>
    </source>
</evidence>
<keyword evidence="3" id="KW-1185">Reference proteome</keyword>
<evidence type="ECO:0000313" key="3">
    <source>
        <dbReference type="Proteomes" id="UP000295493"/>
    </source>
</evidence>
<protein>
    <recommendedName>
        <fullName evidence="4">DUF2188 domain-containing protein</fullName>
    </recommendedName>
</protein>
<proteinExistence type="predicted"/>
<accession>A0A4R6FL22</accession>
<dbReference type="OrthoDB" id="8858565at2"/>
<feature type="compositionally biased region" description="Polar residues" evidence="1">
    <location>
        <begin position="13"/>
        <end position="22"/>
    </location>
</feature>
<dbReference type="AlphaFoldDB" id="A0A4R6FL22"/>
<feature type="region of interest" description="Disordered" evidence="1">
    <location>
        <begin position="1"/>
        <end position="22"/>
    </location>
</feature>
<dbReference type="EMBL" id="SNWD01000006">
    <property type="protein sequence ID" value="TDN82206.1"/>
    <property type="molecule type" value="Genomic_DNA"/>
</dbReference>